<keyword evidence="3" id="KW-1185">Reference proteome</keyword>
<dbReference type="AlphaFoldDB" id="A0A433S9S3"/>
<comment type="caution">
    <text evidence="2">The sequence shown here is derived from an EMBL/GenBank/DDBJ whole genome shotgun (WGS) entry which is preliminary data.</text>
</comment>
<dbReference type="PROSITE" id="PS50914">
    <property type="entry name" value="BON"/>
    <property type="match status" value="2"/>
</dbReference>
<dbReference type="InterPro" id="IPR014004">
    <property type="entry name" value="Transpt-assoc_nodulatn_dom_bac"/>
</dbReference>
<evidence type="ECO:0000259" key="1">
    <source>
        <dbReference type="PROSITE" id="PS50914"/>
    </source>
</evidence>
<dbReference type="PANTHER" id="PTHR34606:SF15">
    <property type="entry name" value="BON DOMAIN-CONTAINING PROTEIN"/>
    <property type="match status" value="1"/>
</dbReference>
<dbReference type="PANTHER" id="PTHR34606">
    <property type="entry name" value="BON DOMAIN-CONTAINING PROTEIN"/>
    <property type="match status" value="1"/>
</dbReference>
<sequence length="225" mass="24061">MQNKDKQNNWSRRALMLAGLAGATVTLTGCPVLFVGGIGAGVMSAVDRRSSGAQIDDQTIELRAKQDLSSMLGADKAHINVTSFNRQVLLTGEVGSSDDKIVAEETVRRVANVRSVVNALAVGPVTSLRVRTDDSMLTGKVKTALANVENLSSGHIKVVTERSVVYLMGLVTMREAQLASEKAATVVGVQKVVRVFEIISEEDLMKIDAQSSPTENIGEPTEIRP</sequence>
<dbReference type="InterPro" id="IPR051686">
    <property type="entry name" value="Lipoprotein_DolP"/>
</dbReference>
<evidence type="ECO:0000313" key="3">
    <source>
        <dbReference type="Proteomes" id="UP000286947"/>
    </source>
</evidence>
<dbReference type="PROSITE" id="PS51257">
    <property type="entry name" value="PROKAR_LIPOPROTEIN"/>
    <property type="match status" value="1"/>
</dbReference>
<dbReference type="Pfam" id="PF04972">
    <property type="entry name" value="BON"/>
    <property type="match status" value="2"/>
</dbReference>
<dbReference type="Proteomes" id="UP000286947">
    <property type="component" value="Unassembled WGS sequence"/>
</dbReference>
<dbReference type="Gene3D" id="3.30.1340.30">
    <property type="match status" value="1"/>
</dbReference>
<organism evidence="2 3">
    <name type="scientific">Saezia sanguinis</name>
    <dbReference type="NCBI Taxonomy" id="1965230"/>
    <lineage>
        <taxon>Bacteria</taxon>
        <taxon>Pseudomonadati</taxon>
        <taxon>Pseudomonadota</taxon>
        <taxon>Betaproteobacteria</taxon>
        <taxon>Burkholderiales</taxon>
        <taxon>Saeziaceae</taxon>
        <taxon>Saezia</taxon>
    </lineage>
</organism>
<protein>
    <recommendedName>
        <fullName evidence="1">BON domain-containing protein</fullName>
    </recommendedName>
</protein>
<accession>A0A433S9S3</accession>
<dbReference type="RefSeq" id="WP_126981107.1">
    <property type="nucleotide sequence ID" value="NZ_PQSP01000012.1"/>
</dbReference>
<evidence type="ECO:0000313" key="2">
    <source>
        <dbReference type="EMBL" id="RUS65497.1"/>
    </source>
</evidence>
<reference evidence="2 3" key="1">
    <citation type="submission" date="2018-01" db="EMBL/GenBank/DDBJ databases">
        <title>Saezia sanguinis gen. nov., sp. nov., in the order Burkholderiales isolated from human blood.</title>
        <authorList>
            <person name="Medina-Pascual M.J."/>
            <person name="Valdezate S."/>
            <person name="Monzon S."/>
            <person name="Cuesta I."/>
            <person name="Carrasco G."/>
            <person name="Villalon P."/>
            <person name="Saez-Nieto J.A."/>
        </authorList>
    </citation>
    <scope>NUCLEOTIDE SEQUENCE [LARGE SCALE GENOMIC DNA]</scope>
    <source>
        <strain evidence="2 3">CNM695-12</strain>
    </source>
</reference>
<dbReference type="OrthoDB" id="5294487at2"/>
<dbReference type="InterPro" id="IPR007055">
    <property type="entry name" value="BON_dom"/>
</dbReference>
<proteinExistence type="predicted"/>
<dbReference type="EMBL" id="PQSP01000012">
    <property type="protein sequence ID" value="RUS65497.1"/>
    <property type="molecule type" value="Genomic_DNA"/>
</dbReference>
<dbReference type="SMART" id="SM00749">
    <property type="entry name" value="BON"/>
    <property type="match status" value="2"/>
</dbReference>
<feature type="domain" description="BON" evidence="1">
    <location>
        <begin position="133"/>
        <end position="200"/>
    </location>
</feature>
<name>A0A433S9S3_9BURK</name>
<gene>
    <name evidence="2" type="ORF">CUZ56_02954</name>
</gene>
<feature type="domain" description="BON" evidence="1">
    <location>
        <begin position="56"/>
        <end position="124"/>
    </location>
</feature>